<proteinExistence type="predicted"/>
<dbReference type="KEGG" id="fln:FLA_4712"/>
<evidence type="ECO:0000256" key="1">
    <source>
        <dbReference type="SAM" id="SignalP"/>
    </source>
</evidence>
<evidence type="ECO:0000313" key="4">
    <source>
        <dbReference type="Proteomes" id="UP000186917"/>
    </source>
</evidence>
<evidence type="ECO:0000313" key="3">
    <source>
        <dbReference type="EMBL" id="SIS59582.1"/>
    </source>
</evidence>
<dbReference type="OrthoDB" id="9795222at2"/>
<feature type="signal peptide" evidence="1">
    <location>
        <begin position="1"/>
        <end position="21"/>
    </location>
</feature>
<dbReference type="SUPFAM" id="SSF51126">
    <property type="entry name" value="Pectin lyase-like"/>
    <property type="match status" value="1"/>
</dbReference>
<feature type="domain" description="Rhamnogalacturonase A/B/Epimerase-like pectate lyase" evidence="2">
    <location>
        <begin position="31"/>
        <end position="83"/>
    </location>
</feature>
<accession>A0A173MLZ3</accession>
<dbReference type="InterPro" id="IPR011050">
    <property type="entry name" value="Pectin_lyase_fold/virulence"/>
</dbReference>
<dbReference type="Gene3D" id="2.160.20.10">
    <property type="entry name" value="Single-stranded right-handed beta-helix, Pectin lyase-like"/>
    <property type="match status" value="1"/>
</dbReference>
<keyword evidence="1" id="KW-0732">Signal</keyword>
<organism evidence="3 4">
    <name type="scientific">Filimonas lacunae</name>
    <dbReference type="NCBI Taxonomy" id="477680"/>
    <lineage>
        <taxon>Bacteria</taxon>
        <taxon>Pseudomonadati</taxon>
        <taxon>Bacteroidota</taxon>
        <taxon>Chitinophagia</taxon>
        <taxon>Chitinophagales</taxon>
        <taxon>Chitinophagaceae</taxon>
        <taxon>Filimonas</taxon>
    </lineage>
</organism>
<evidence type="ECO:0000259" key="2">
    <source>
        <dbReference type="Pfam" id="PF12708"/>
    </source>
</evidence>
<dbReference type="InterPro" id="IPR012334">
    <property type="entry name" value="Pectin_lyas_fold"/>
</dbReference>
<name>A0A173MLZ3_9BACT</name>
<dbReference type="STRING" id="477680.SAMN05421788_101125"/>
<dbReference type="GO" id="GO:0016829">
    <property type="term" value="F:lyase activity"/>
    <property type="evidence" value="ECO:0007669"/>
    <property type="project" value="UniProtKB-KW"/>
</dbReference>
<dbReference type="Proteomes" id="UP000186917">
    <property type="component" value="Unassembled WGS sequence"/>
</dbReference>
<dbReference type="PANTHER" id="PTHR31339">
    <property type="entry name" value="PECTIN LYASE-RELATED"/>
    <property type="match status" value="1"/>
</dbReference>
<dbReference type="PANTHER" id="PTHR31339:SF9">
    <property type="entry name" value="PLASMIN AND FIBRONECTIN-BINDING PROTEIN A"/>
    <property type="match status" value="1"/>
</dbReference>
<dbReference type="AlphaFoldDB" id="A0A173MLZ3"/>
<protein>
    <submittedName>
        <fullName evidence="3">Pectate lyase superfamily protein</fullName>
    </submittedName>
</protein>
<dbReference type="RefSeq" id="WP_076374665.1">
    <property type="nucleotide sequence ID" value="NZ_AP017422.1"/>
</dbReference>
<dbReference type="EMBL" id="FTOR01000001">
    <property type="protein sequence ID" value="SIS59582.1"/>
    <property type="molecule type" value="Genomic_DNA"/>
</dbReference>
<dbReference type="InterPro" id="IPR051801">
    <property type="entry name" value="GH28_Enzymes"/>
</dbReference>
<feature type="chain" id="PRO_5030023154" evidence="1">
    <location>
        <begin position="22"/>
        <end position="168"/>
    </location>
</feature>
<keyword evidence="4" id="KW-1185">Reference proteome</keyword>
<keyword evidence="3" id="KW-0456">Lyase</keyword>
<sequence length="168" mass="17877">MKRKGCLLLHVLLCLFTAAVAQQKVKTVYTITQFGAKGDGLTVNTAAIQAAINKAAAAGGGRVLVPAGRFVTGSLQLKSNTELHLAQNAVLMGSVNRLDYGNNVPLFYKKDDFRTAIIADDVTRLSLTGVQVLSGKAAPAIVFRKSEKPVLNNIQLPVTGENAIQYLP</sequence>
<gene>
    <name evidence="3" type="ORF">SAMN05421788_101125</name>
</gene>
<reference evidence="4" key="1">
    <citation type="submission" date="2017-01" db="EMBL/GenBank/DDBJ databases">
        <authorList>
            <person name="Varghese N."/>
            <person name="Submissions S."/>
        </authorList>
    </citation>
    <scope>NUCLEOTIDE SEQUENCE [LARGE SCALE GENOMIC DNA]</scope>
    <source>
        <strain evidence="4">DSM 21054</strain>
    </source>
</reference>
<dbReference type="Pfam" id="PF12708">
    <property type="entry name" value="Pect-lyase_RHGA_epim"/>
    <property type="match status" value="1"/>
</dbReference>
<dbReference type="InterPro" id="IPR024535">
    <property type="entry name" value="RHGA/B-epi-like_pectate_lyase"/>
</dbReference>